<dbReference type="PANTHER" id="PTHR11845:SF13">
    <property type="entry name" value="5'-DEOXYNUCLEOTIDASE HDDC2"/>
    <property type="match status" value="1"/>
</dbReference>
<dbReference type="SUPFAM" id="SSF109604">
    <property type="entry name" value="HD-domain/PDEase-like"/>
    <property type="match status" value="1"/>
</dbReference>
<dbReference type="GO" id="GO:0046872">
    <property type="term" value="F:metal ion binding"/>
    <property type="evidence" value="ECO:0007669"/>
    <property type="project" value="UniProtKB-KW"/>
</dbReference>
<evidence type="ECO:0000259" key="3">
    <source>
        <dbReference type="Pfam" id="PF13023"/>
    </source>
</evidence>
<gene>
    <name evidence="4" type="ORF">ENO04_03590</name>
</gene>
<dbReference type="InterPro" id="IPR006674">
    <property type="entry name" value="HD_domain"/>
</dbReference>
<evidence type="ECO:0000256" key="1">
    <source>
        <dbReference type="ARBA" id="ARBA00022723"/>
    </source>
</evidence>
<name>A0A7C1I1R3_9CREN</name>
<feature type="domain" description="HD" evidence="3">
    <location>
        <begin position="15"/>
        <end position="146"/>
    </location>
</feature>
<proteinExistence type="predicted"/>
<organism evidence="4">
    <name type="scientific">Fervidicoccus fontis</name>
    <dbReference type="NCBI Taxonomy" id="683846"/>
    <lineage>
        <taxon>Archaea</taxon>
        <taxon>Thermoproteota</taxon>
        <taxon>Thermoprotei</taxon>
        <taxon>Fervidicoccales</taxon>
        <taxon>Fervidicoccaceae</taxon>
        <taxon>Fervidicoccus</taxon>
    </lineage>
</organism>
<reference evidence="4" key="1">
    <citation type="journal article" date="2020" name="mSystems">
        <title>Genome- and Community-Level Interaction Insights into Carbon Utilization and Element Cycling Functions of Hydrothermarchaeota in Hydrothermal Sediment.</title>
        <authorList>
            <person name="Zhou Z."/>
            <person name="Liu Y."/>
            <person name="Xu W."/>
            <person name="Pan J."/>
            <person name="Luo Z.H."/>
            <person name="Li M."/>
        </authorList>
    </citation>
    <scope>NUCLEOTIDE SEQUENCE [LARGE SCALE GENOMIC DNA]</scope>
    <source>
        <strain evidence="4">SpSt-123</strain>
    </source>
</reference>
<evidence type="ECO:0000313" key="4">
    <source>
        <dbReference type="EMBL" id="HDS10684.1"/>
    </source>
</evidence>
<accession>A0A7C1I1R3</accession>
<comment type="caution">
    <text evidence="4">The sequence shown here is derived from an EMBL/GenBank/DDBJ whole genome shotgun (WGS) entry which is preliminary data.</text>
</comment>
<dbReference type="Pfam" id="PF13023">
    <property type="entry name" value="HD_3"/>
    <property type="match status" value="1"/>
</dbReference>
<keyword evidence="1" id="KW-0479">Metal-binding</keyword>
<dbReference type="GO" id="GO:0002953">
    <property type="term" value="F:5'-deoxynucleotidase activity"/>
    <property type="evidence" value="ECO:0007669"/>
    <property type="project" value="InterPro"/>
</dbReference>
<keyword evidence="2 4" id="KW-0378">Hydrolase</keyword>
<dbReference type="InterPro" id="IPR039356">
    <property type="entry name" value="YfbR/HDDC2"/>
</dbReference>
<dbReference type="EMBL" id="DSDY01000114">
    <property type="protein sequence ID" value="HDS10684.1"/>
    <property type="molecule type" value="Genomic_DNA"/>
</dbReference>
<dbReference type="AlphaFoldDB" id="A0A7C1I1R3"/>
<dbReference type="PANTHER" id="PTHR11845">
    <property type="entry name" value="5'-DEOXYNUCLEOTIDASE HDDC2"/>
    <property type="match status" value="1"/>
</dbReference>
<evidence type="ECO:0000256" key="2">
    <source>
        <dbReference type="ARBA" id="ARBA00022801"/>
    </source>
</evidence>
<protein>
    <submittedName>
        <fullName evidence="4">HD family hydrolase</fullName>
    </submittedName>
</protein>
<dbReference type="Gene3D" id="1.10.3210.10">
    <property type="entry name" value="Hypothetical protein af1432"/>
    <property type="match status" value="1"/>
</dbReference>
<sequence>MLMDEGDIQKVLNCIESLKRLVRSGWMMRGIPASIGESVASHSFEASLLSLIITAHLKNKGITVSPERAAVLALIHDVPECMVGDIPLKTSISIGGLKEELELRKAEEIFGDTWILQLFIEYLEQKTLESKIARLSEKLSTVVESKRMISLGYVRVNEIMESTRKEIENIISGLDRDIRVQLEEYVRRIIDEE</sequence>